<dbReference type="OrthoDB" id="33337at2"/>
<dbReference type="AlphaFoldDB" id="A0A511R6L0"/>
<dbReference type="SUPFAM" id="SSF53098">
    <property type="entry name" value="Ribonuclease H-like"/>
    <property type="match status" value="1"/>
</dbReference>
<reference evidence="2 3" key="1">
    <citation type="submission" date="2019-07" db="EMBL/GenBank/DDBJ databases">
        <title>Whole genome shotgun sequence of Meiothermus hypogaeus NBRC 106114.</title>
        <authorList>
            <person name="Hosoyama A."/>
            <person name="Uohara A."/>
            <person name="Ohji S."/>
            <person name="Ichikawa N."/>
        </authorList>
    </citation>
    <scope>NUCLEOTIDE SEQUENCE [LARGE SCALE GENOMIC DNA]</scope>
    <source>
        <strain evidence="2 3">NBRC 106114</strain>
    </source>
</reference>
<comment type="caution">
    <text evidence="2">The sequence shown here is derived from an EMBL/GenBank/DDBJ whole genome shotgun (WGS) entry which is preliminary data.</text>
</comment>
<gene>
    <name evidence="2" type="ORF">MHY01S_34010</name>
</gene>
<protein>
    <submittedName>
        <fullName evidence="2">Transposase</fullName>
    </submittedName>
</protein>
<dbReference type="EMBL" id="BJXL01000199">
    <property type="protein sequence ID" value="GEM85235.1"/>
    <property type="molecule type" value="Genomic_DNA"/>
</dbReference>
<dbReference type="InterPro" id="IPR012337">
    <property type="entry name" value="RNaseH-like_sf"/>
</dbReference>
<sequence>MKRIPQPLLRALEALAQSPINTSALAMAEGKDFAHDTLYRALNQPPALFFELSLELCMAMGGLDRGYLILDDVLIQRYRTPLRGERSISGRLGLKKMRDTATGGWVFGLSLVVLAWTDGKRRVPLAFLPYFAEEESKLDLALALLEWAREAGFRPEGVLFDARYAARQVLEWLHDHGWSFVTRLRSNRVLDGVQLRRHGGTRWVKTGRLRGLTFAVGVLKRGGKFYGTDREGWWDLRMREVYRIRQAIEEIFRGLQQELGWTGQRHWRRAKLLSHLALGLVAYGLIERQREGLGLSFYQCRRKLIAGKLKLDLSPLEAA</sequence>
<dbReference type="Proteomes" id="UP000321197">
    <property type="component" value="Unassembled WGS sequence"/>
</dbReference>
<proteinExistence type="predicted"/>
<dbReference type="GO" id="GO:0003677">
    <property type="term" value="F:DNA binding"/>
    <property type="evidence" value="ECO:0007669"/>
    <property type="project" value="InterPro"/>
</dbReference>
<evidence type="ECO:0000313" key="3">
    <source>
        <dbReference type="Proteomes" id="UP000321197"/>
    </source>
</evidence>
<dbReference type="GO" id="GO:0006313">
    <property type="term" value="P:DNA transposition"/>
    <property type="evidence" value="ECO:0007669"/>
    <property type="project" value="InterPro"/>
</dbReference>
<organism evidence="2 3">
    <name type="scientific">Meiothermus hypogaeus NBRC 106114</name>
    <dbReference type="NCBI Taxonomy" id="1227553"/>
    <lineage>
        <taxon>Bacteria</taxon>
        <taxon>Thermotogati</taxon>
        <taxon>Deinococcota</taxon>
        <taxon>Deinococci</taxon>
        <taxon>Thermales</taxon>
        <taxon>Thermaceae</taxon>
        <taxon>Meiothermus</taxon>
    </lineage>
</organism>
<dbReference type="Pfam" id="PF01609">
    <property type="entry name" value="DDE_Tnp_1"/>
    <property type="match status" value="1"/>
</dbReference>
<dbReference type="RefSeq" id="WP_119342495.1">
    <property type="nucleotide sequence ID" value="NZ_BJXL01000199.1"/>
</dbReference>
<evidence type="ECO:0000259" key="1">
    <source>
        <dbReference type="Pfam" id="PF01609"/>
    </source>
</evidence>
<name>A0A511R6L0_9DEIN</name>
<evidence type="ECO:0000313" key="2">
    <source>
        <dbReference type="EMBL" id="GEM85235.1"/>
    </source>
</evidence>
<dbReference type="GO" id="GO:0004803">
    <property type="term" value="F:transposase activity"/>
    <property type="evidence" value="ECO:0007669"/>
    <property type="project" value="InterPro"/>
</dbReference>
<feature type="domain" description="Transposase IS4-like" evidence="1">
    <location>
        <begin position="100"/>
        <end position="283"/>
    </location>
</feature>
<dbReference type="InterPro" id="IPR002559">
    <property type="entry name" value="Transposase_11"/>
</dbReference>
<accession>A0A511R6L0</accession>